<proteinExistence type="predicted"/>
<evidence type="ECO:0000259" key="2">
    <source>
        <dbReference type="Pfam" id="PF13478"/>
    </source>
</evidence>
<dbReference type="EMBL" id="VCAO01000013">
    <property type="protein sequence ID" value="TMM45161.1"/>
    <property type="molecule type" value="Genomic_DNA"/>
</dbReference>
<protein>
    <submittedName>
        <fullName evidence="3">XdhC family protein</fullName>
    </submittedName>
</protein>
<gene>
    <name evidence="3" type="ORF">FEV51_12825</name>
</gene>
<dbReference type="Pfam" id="PF13478">
    <property type="entry name" value="XdhC_C"/>
    <property type="match status" value="1"/>
</dbReference>
<dbReference type="AlphaFoldDB" id="A0A5S3NY67"/>
<name>A0A5S3NY67_9SPHN</name>
<organism evidence="3 4">
    <name type="scientific">Qipengyuania marisflavi</name>
    <dbReference type="NCBI Taxonomy" id="2486356"/>
    <lineage>
        <taxon>Bacteria</taxon>
        <taxon>Pseudomonadati</taxon>
        <taxon>Pseudomonadota</taxon>
        <taxon>Alphaproteobacteria</taxon>
        <taxon>Sphingomonadales</taxon>
        <taxon>Erythrobacteraceae</taxon>
        <taxon>Qipengyuania</taxon>
    </lineage>
</organism>
<evidence type="ECO:0000313" key="4">
    <source>
        <dbReference type="Proteomes" id="UP000309668"/>
    </source>
</evidence>
<dbReference type="Gene3D" id="3.40.50.720">
    <property type="entry name" value="NAD(P)-binding Rossmann-like Domain"/>
    <property type="match status" value="1"/>
</dbReference>
<reference evidence="3 4" key="1">
    <citation type="submission" date="2019-05" db="EMBL/GenBank/DDBJ databases">
        <title>Erythrobacter marisflavi sp. nov., isolated from isolated from water of an estuary environment.</title>
        <authorList>
            <person name="Yoon J.-H."/>
        </authorList>
    </citation>
    <scope>NUCLEOTIDE SEQUENCE [LARGE SCALE GENOMIC DNA]</scope>
    <source>
        <strain evidence="3 4">KEM-5</strain>
    </source>
</reference>
<feature type="domain" description="XdhC- CoxI" evidence="1">
    <location>
        <begin position="27"/>
        <end position="84"/>
    </location>
</feature>
<sequence length="284" mass="30714">MMLAEYSIDSVRDEDHIALAAACQPGVGLCTIVGIEGSFSRRLGAQLAVFPDGSTVGDLADSCLERQLASDMMACQGSRVIRYGRGSAKIDFRVPCGGGLDILLEPAPDRAACRSTIDALRTRRPAQLAFEGCRHMAHRTYLPSLKLVVMGEGPELKAVASLCSAMKIDVDVLSRDDLTLGLAARNVRYDLWTACLLLFHDHEWELAPLEQALTSEAFYIGAQGGERARYDRTLALAARGVSEEQIARLTSPVGLMPACKSPRTLALSAVSEIVDRYEQMRAAA</sequence>
<dbReference type="InterPro" id="IPR027051">
    <property type="entry name" value="XdhC_Rossmann_dom"/>
</dbReference>
<accession>A0A5S3NY67</accession>
<dbReference type="InterPro" id="IPR003777">
    <property type="entry name" value="XdhC_CoxI"/>
</dbReference>
<comment type="caution">
    <text evidence="3">The sequence shown here is derived from an EMBL/GenBank/DDBJ whole genome shotgun (WGS) entry which is preliminary data.</text>
</comment>
<feature type="domain" description="XdhC Rossmann" evidence="2">
    <location>
        <begin position="147"/>
        <end position="273"/>
    </location>
</feature>
<dbReference type="PANTHER" id="PTHR30388">
    <property type="entry name" value="ALDEHYDE OXIDOREDUCTASE MOLYBDENUM COFACTOR ASSEMBLY PROTEIN"/>
    <property type="match status" value="1"/>
</dbReference>
<evidence type="ECO:0000313" key="3">
    <source>
        <dbReference type="EMBL" id="TMM45161.1"/>
    </source>
</evidence>
<dbReference type="OrthoDB" id="9815497at2"/>
<dbReference type="Pfam" id="PF02625">
    <property type="entry name" value="XdhC_CoxI"/>
    <property type="match status" value="1"/>
</dbReference>
<keyword evidence="4" id="KW-1185">Reference proteome</keyword>
<dbReference type="PANTHER" id="PTHR30388:SF4">
    <property type="entry name" value="MOLYBDENUM COFACTOR INSERTION CHAPERONE PAOD"/>
    <property type="match status" value="1"/>
</dbReference>
<dbReference type="InterPro" id="IPR052698">
    <property type="entry name" value="MoCofactor_Util/Proc"/>
</dbReference>
<evidence type="ECO:0000259" key="1">
    <source>
        <dbReference type="Pfam" id="PF02625"/>
    </source>
</evidence>
<dbReference type="Proteomes" id="UP000309668">
    <property type="component" value="Unassembled WGS sequence"/>
</dbReference>